<dbReference type="Pfam" id="PF12796">
    <property type="entry name" value="Ank_2"/>
    <property type="match status" value="1"/>
</dbReference>
<evidence type="ECO:0000259" key="4">
    <source>
        <dbReference type="PROSITE" id="PS50175"/>
    </source>
</evidence>
<organism evidence="5 6">
    <name type="scientific">Xylaria grammica</name>
    <dbReference type="NCBI Taxonomy" id="363999"/>
    <lineage>
        <taxon>Eukaryota</taxon>
        <taxon>Fungi</taxon>
        <taxon>Dikarya</taxon>
        <taxon>Ascomycota</taxon>
        <taxon>Pezizomycotina</taxon>
        <taxon>Sordariomycetes</taxon>
        <taxon>Xylariomycetidae</taxon>
        <taxon>Xylariales</taxon>
        <taxon>Xylariaceae</taxon>
        <taxon>Xylaria</taxon>
    </lineage>
</organism>
<dbReference type="Proteomes" id="UP000286045">
    <property type="component" value="Unassembled WGS sequence"/>
</dbReference>
<feature type="repeat" description="ANK" evidence="3">
    <location>
        <begin position="85"/>
        <end position="107"/>
    </location>
</feature>
<dbReference type="Pfam" id="PF00023">
    <property type="entry name" value="Ank"/>
    <property type="match status" value="1"/>
</dbReference>
<comment type="caution">
    <text evidence="5">The sequence shown here is derived from an EMBL/GenBank/DDBJ whole genome shotgun (WGS) entry which is preliminary data.</text>
</comment>
<dbReference type="SUPFAM" id="SSF48403">
    <property type="entry name" value="Ankyrin repeat"/>
    <property type="match status" value="1"/>
</dbReference>
<name>A0A439CT09_9PEZI</name>
<dbReference type="Gene3D" id="1.25.40.20">
    <property type="entry name" value="Ankyrin repeat-containing domain"/>
    <property type="match status" value="1"/>
</dbReference>
<dbReference type="InterPro" id="IPR002110">
    <property type="entry name" value="Ankyrin_rpt"/>
</dbReference>
<evidence type="ECO:0000256" key="2">
    <source>
        <dbReference type="ARBA" id="ARBA00023043"/>
    </source>
</evidence>
<dbReference type="InterPro" id="IPR036770">
    <property type="entry name" value="Ankyrin_rpt-contain_sf"/>
</dbReference>
<dbReference type="AlphaFoldDB" id="A0A439CT09"/>
<keyword evidence="2 3" id="KW-0040">ANK repeat</keyword>
<dbReference type="PROSITE" id="PS50088">
    <property type="entry name" value="ANK_REPEAT"/>
    <property type="match status" value="2"/>
</dbReference>
<evidence type="ECO:0000256" key="3">
    <source>
        <dbReference type="PROSITE-ProRule" id="PRU00023"/>
    </source>
</evidence>
<keyword evidence="6" id="KW-1185">Reference proteome</keyword>
<evidence type="ECO:0000313" key="6">
    <source>
        <dbReference type="Proteomes" id="UP000286045"/>
    </source>
</evidence>
<sequence length="254" mass="27822">MVLTQHTVIWKTRLLEAIGDCEEHPDANSIIVQAVKALLDCGADATVRAENGNDSALYIAASMGCAAGVKLFKHSQPIIKTKDRNDFTPLHIAASYGRDTVARILLEQFSADIEAKTGRNWTPLHFAASNGHGRVISLIIRSGADVVSETARRYTPVYLACFSEHDELAATILNSITKEQALGMTNVDDDTLLWVAMSHNCFQVVRKLESYVGMGAKILSESSHGWTPFLCILSWNPPGHSQASYQAPGFDQRH</sequence>
<proteinExistence type="predicted"/>
<dbReference type="PANTHER" id="PTHR24161:SF121">
    <property type="entry name" value="M-PHASE PHOSPHOPROTEIN 8"/>
    <property type="match status" value="1"/>
</dbReference>
<dbReference type="PROSITE" id="PS50175">
    <property type="entry name" value="ASP_PROT_RETROV"/>
    <property type="match status" value="1"/>
</dbReference>
<dbReference type="GO" id="GO:0006508">
    <property type="term" value="P:proteolysis"/>
    <property type="evidence" value="ECO:0007669"/>
    <property type="project" value="InterPro"/>
</dbReference>
<dbReference type="PROSITE" id="PS50297">
    <property type="entry name" value="ANK_REP_REGION"/>
    <property type="match status" value="2"/>
</dbReference>
<accession>A0A439CT09</accession>
<dbReference type="PANTHER" id="PTHR24161">
    <property type="entry name" value="ANK_REP_REGION DOMAIN-CONTAINING PROTEIN-RELATED"/>
    <property type="match status" value="1"/>
</dbReference>
<protein>
    <recommendedName>
        <fullName evidence="4">Peptidase A2 domain-containing protein</fullName>
    </recommendedName>
</protein>
<dbReference type="EMBL" id="RYZI01000455">
    <property type="protein sequence ID" value="RWA05308.1"/>
    <property type="molecule type" value="Genomic_DNA"/>
</dbReference>
<evidence type="ECO:0000256" key="1">
    <source>
        <dbReference type="ARBA" id="ARBA00022737"/>
    </source>
</evidence>
<feature type="repeat" description="ANK" evidence="3">
    <location>
        <begin position="119"/>
        <end position="151"/>
    </location>
</feature>
<dbReference type="STRING" id="363999.A0A439CT09"/>
<dbReference type="InterPro" id="IPR001995">
    <property type="entry name" value="Peptidase_A2_cat"/>
</dbReference>
<dbReference type="SMART" id="SM00248">
    <property type="entry name" value="ANK"/>
    <property type="match status" value="5"/>
</dbReference>
<gene>
    <name evidence="5" type="ORF">EKO27_g9795</name>
</gene>
<dbReference type="GO" id="GO:0004190">
    <property type="term" value="F:aspartic-type endopeptidase activity"/>
    <property type="evidence" value="ECO:0007669"/>
    <property type="project" value="InterPro"/>
</dbReference>
<feature type="domain" description="Peptidase A2" evidence="4">
    <location>
        <begin position="35"/>
        <end position="47"/>
    </location>
</feature>
<evidence type="ECO:0000313" key="5">
    <source>
        <dbReference type="EMBL" id="RWA05308.1"/>
    </source>
</evidence>
<keyword evidence="1" id="KW-0677">Repeat</keyword>
<reference evidence="5 6" key="1">
    <citation type="submission" date="2018-12" db="EMBL/GenBank/DDBJ databases">
        <title>Draft genome sequence of Xylaria grammica IHI A82.</title>
        <authorList>
            <person name="Buettner E."/>
            <person name="Kellner H."/>
        </authorList>
    </citation>
    <scope>NUCLEOTIDE SEQUENCE [LARGE SCALE GENOMIC DNA]</scope>
    <source>
        <strain evidence="5 6">IHI A82</strain>
    </source>
</reference>